<dbReference type="HOGENOM" id="CLU_035426_0_0_1"/>
<evidence type="ECO:0000313" key="3">
    <source>
        <dbReference type="Proteomes" id="UP000001312"/>
    </source>
</evidence>
<feature type="compositionally biased region" description="Polar residues" evidence="1">
    <location>
        <begin position="306"/>
        <end position="321"/>
    </location>
</feature>
<dbReference type="OMA" id="YYDNQQW"/>
<dbReference type="GeneID" id="5491434"/>
<dbReference type="eggNOG" id="ENOG502QW4G">
    <property type="taxonomic scope" value="Eukaryota"/>
</dbReference>
<organism evidence="2 3">
    <name type="scientific">Sclerotinia sclerotiorum (strain ATCC 18683 / 1980 / Ss-1)</name>
    <name type="common">White mold</name>
    <name type="synonym">Whetzelinia sclerotiorum</name>
    <dbReference type="NCBI Taxonomy" id="665079"/>
    <lineage>
        <taxon>Eukaryota</taxon>
        <taxon>Fungi</taxon>
        <taxon>Dikarya</taxon>
        <taxon>Ascomycota</taxon>
        <taxon>Pezizomycotina</taxon>
        <taxon>Leotiomycetes</taxon>
        <taxon>Helotiales</taxon>
        <taxon>Sclerotiniaceae</taxon>
        <taxon>Sclerotinia</taxon>
    </lineage>
</organism>
<feature type="region of interest" description="Disordered" evidence="1">
    <location>
        <begin position="297"/>
        <end position="329"/>
    </location>
</feature>
<feature type="region of interest" description="Disordered" evidence="1">
    <location>
        <begin position="1"/>
        <end position="42"/>
    </location>
</feature>
<name>A7EDP1_SCLS1</name>
<reference evidence="3" key="1">
    <citation type="journal article" date="2011" name="PLoS Genet.">
        <title>Genomic analysis of the necrotrophic fungal pathogens Sclerotinia sclerotiorum and Botrytis cinerea.</title>
        <authorList>
            <person name="Amselem J."/>
            <person name="Cuomo C.A."/>
            <person name="van Kan J.A."/>
            <person name="Viaud M."/>
            <person name="Benito E.P."/>
            <person name="Couloux A."/>
            <person name="Coutinho P.M."/>
            <person name="de Vries R.P."/>
            <person name="Dyer P.S."/>
            <person name="Fillinger S."/>
            <person name="Fournier E."/>
            <person name="Gout L."/>
            <person name="Hahn M."/>
            <person name="Kohn L."/>
            <person name="Lapalu N."/>
            <person name="Plummer K.M."/>
            <person name="Pradier J.M."/>
            <person name="Quevillon E."/>
            <person name="Sharon A."/>
            <person name="Simon A."/>
            <person name="ten Have A."/>
            <person name="Tudzynski B."/>
            <person name="Tudzynski P."/>
            <person name="Wincker P."/>
            <person name="Andrew M."/>
            <person name="Anthouard V."/>
            <person name="Beever R.E."/>
            <person name="Beffa R."/>
            <person name="Benoit I."/>
            <person name="Bouzid O."/>
            <person name="Brault B."/>
            <person name="Chen Z."/>
            <person name="Choquer M."/>
            <person name="Collemare J."/>
            <person name="Cotton P."/>
            <person name="Danchin E.G."/>
            <person name="Da Silva C."/>
            <person name="Gautier A."/>
            <person name="Giraud C."/>
            <person name="Giraud T."/>
            <person name="Gonzalez C."/>
            <person name="Grossetete S."/>
            <person name="Guldener U."/>
            <person name="Henrissat B."/>
            <person name="Howlett B.J."/>
            <person name="Kodira C."/>
            <person name="Kretschmer M."/>
            <person name="Lappartient A."/>
            <person name="Leroch M."/>
            <person name="Levis C."/>
            <person name="Mauceli E."/>
            <person name="Neuveglise C."/>
            <person name="Oeser B."/>
            <person name="Pearson M."/>
            <person name="Poulain J."/>
            <person name="Poussereau N."/>
            <person name="Quesneville H."/>
            <person name="Rascle C."/>
            <person name="Schumacher J."/>
            <person name="Segurens B."/>
            <person name="Sexton A."/>
            <person name="Silva E."/>
            <person name="Sirven C."/>
            <person name="Soanes D.M."/>
            <person name="Talbot N.J."/>
            <person name="Templeton M."/>
            <person name="Yandava C."/>
            <person name="Yarden O."/>
            <person name="Zeng Q."/>
            <person name="Rollins J.A."/>
            <person name="Lebrun M.H."/>
            <person name="Dickman M."/>
        </authorList>
    </citation>
    <scope>NUCLEOTIDE SEQUENCE [LARGE SCALE GENOMIC DNA]</scope>
    <source>
        <strain evidence="3">ATCC 18683 / 1980 / Ss-1</strain>
    </source>
</reference>
<feature type="compositionally biased region" description="Polar residues" evidence="1">
    <location>
        <begin position="1"/>
        <end position="29"/>
    </location>
</feature>
<evidence type="ECO:0000256" key="1">
    <source>
        <dbReference type="SAM" id="MobiDB-lite"/>
    </source>
</evidence>
<dbReference type="InParanoid" id="A7EDP1"/>
<sequence length="345" mass="37385">MSYYDNQQWSAAGQPSWEQQTPPARSGANSVAPREDSTAFSTQIEEVDRAIDNLVKSGKMFNLPAGGRRDSMPVVGPSRTFPEQFDPRMTAGPPRHHSVSDFGGDARSFSGSNLQNFYASQRHQPSRGANEAEQVMQAKRRMAAQPEILGGKPDRIASPGSGMSEEERRELIARQRSALYGEGPAFNAENGGFDENGTPRPTTQGSTTQTLNPAPGAIRGHSPLAFDHFNAKLPRPKTQISKILRSLNQLQPHRLRVNNDLALIAHLLRRPTLPALVFSNLLLSSLVGLRLPPLVGPRHAKEDARTTSASSNPNSQGQTESGLGWGSKSGVWGNKNLGVQASVWG</sequence>
<dbReference type="Proteomes" id="UP000001312">
    <property type="component" value="Unassembled WGS sequence"/>
</dbReference>
<dbReference type="RefSeq" id="XP_001595342.1">
    <property type="nucleotide sequence ID" value="XM_001595292.1"/>
</dbReference>
<dbReference type="EMBL" id="CH476624">
    <property type="protein sequence ID" value="EDO00957.1"/>
    <property type="molecule type" value="Genomic_DNA"/>
</dbReference>
<proteinExistence type="predicted"/>
<keyword evidence="3" id="KW-1185">Reference proteome</keyword>
<accession>A7EDP1</accession>
<dbReference type="AlphaFoldDB" id="A7EDP1"/>
<evidence type="ECO:0000313" key="2">
    <source>
        <dbReference type="EMBL" id="EDO00957.1"/>
    </source>
</evidence>
<dbReference type="KEGG" id="ssl:SS1G_03431"/>
<gene>
    <name evidence="2" type="ORF">SS1G_03431</name>
</gene>
<protein>
    <submittedName>
        <fullName evidence="2">Uncharacterized protein</fullName>
    </submittedName>
</protein>
<feature type="compositionally biased region" description="Polar residues" evidence="1">
    <location>
        <begin position="199"/>
        <end position="212"/>
    </location>
</feature>
<feature type="region of interest" description="Disordered" evidence="1">
    <location>
        <begin position="185"/>
        <end position="222"/>
    </location>
</feature>